<sequence>MNTLLTGVVGRLVRRGGTARAVTDGRPLIFDASAGTNHVKIRMAIR</sequence>
<comment type="caution">
    <text evidence="1">The sequence shown here is derived from an EMBL/GenBank/DDBJ whole genome shotgun (WGS) entry which is preliminary data.</text>
</comment>
<protein>
    <submittedName>
        <fullName evidence="1">Uncharacterized protein</fullName>
    </submittedName>
</protein>
<dbReference type="Proteomes" id="UP001458415">
    <property type="component" value="Unassembled WGS sequence"/>
</dbReference>
<accession>A0ABV1W530</accession>
<gene>
    <name evidence="1" type="ORF">ABT317_18335</name>
</gene>
<name>A0ABV1W530_9ACTN</name>
<evidence type="ECO:0000313" key="2">
    <source>
        <dbReference type="Proteomes" id="UP001458415"/>
    </source>
</evidence>
<dbReference type="RefSeq" id="WP_158103919.1">
    <property type="nucleotide sequence ID" value="NZ_MUBM01000203.1"/>
</dbReference>
<evidence type="ECO:0000313" key="1">
    <source>
        <dbReference type="EMBL" id="MER6978901.1"/>
    </source>
</evidence>
<dbReference type="EMBL" id="JBEPCU010000291">
    <property type="protein sequence ID" value="MER6978901.1"/>
    <property type="molecule type" value="Genomic_DNA"/>
</dbReference>
<keyword evidence="2" id="KW-1185">Reference proteome</keyword>
<organism evidence="1 2">
    <name type="scientific">Streptomyces carpinensis</name>
    <dbReference type="NCBI Taxonomy" id="66369"/>
    <lineage>
        <taxon>Bacteria</taxon>
        <taxon>Bacillati</taxon>
        <taxon>Actinomycetota</taxon>
        <taxon>Actinomycetes</taxon>
        <taxon>Kitasatosporales</taxon>
        <taxon>Streptomycetaceae</taxon>
        <taxon>Streptomyces</taxon>
    </lineage>
</organism>
<proteinExistence type="predicted"/>
<reference evidence="1 2" key="1">
    <citation type="submission" date="2024-06" db="EMBL/GenBank/DDBJ databases">
        <title>The Natural Products Discovery Center: Release of the First 8490 Sequenced Strains for Exploring Actinobacteria Biosynthetic Diversity.</title>
        <authorList>
            <person name="Kalkreuter E."/>
            <person name="Kautsar S.A."/>
            <person name="Yang D."/>
            <person name="Bader C.D."/>
            <person name="Teijaro C.N."/>
            <person name="Fluegel L."/>
            <person name="Davis C.M."/>
            <person name="Simpson J.R."/>
            <person name="Lauterbach L."/>
            <person name="Steele A.D."/>
            <person name="Gui C."/>
            <person name="Meng S."/>
            <person name="Li G."/>
            <person name="Viehrig K."/>
            <person name="Ye F."/>
            <person name="Su P."/>
            <person name="Kiefer A.F."/>
            <person name="Nichols A."/>
            <person name="Cepeda A.J."/>
            <person name="Yan W."/>
            <person name="Fan B."/>
            <person name="Jiang Y."/>
            <person name="Adhikari A."/>
            <person name="Zheng C.-J."/>
            <person name="Schuster L."/>
            <person name="Cowan T.M."/>
            <person name="Smanski M.J."/>
            <person name="Chevrette M.G."/>
            <person name="De Carvalho L.P.S."/>
            <person name="Shen B."/>
        </authorList>
    </citation>
    <scope>NUCLEOTIDE SEQUENCE [LARGE SCALE GENOMIC DNA]</scope>
    <source>
        <strain evidence="1 2">NPDC000634</strain>
    </source>
</reference>